<evidence type="ECO:0000256" key="2">
    <source>
        <dbReference type="ARBA" id="ARBA00022741"/>
    </source>
</evidence>
<dbReference type="InterPro" id="IPR012349">
    <property type="entry name" value="Split_barrel_FMN-bd"/>
</dbReference>
<dbReference type="KEGG" id="bse:Bsel_2149"/>
<dbReference type="STRING" id="439292.Bsel_2149"/>
<keyword evidence="2" id="KW-0547">Nucleotide-binding</keyword>
<keyword evidence="1" id="KW-0973">c-di-GMP</keyword>
<protein>
    <submittedName>
        <fullName evidence="6">Type IV pilus assembly PilZ</fullName>
    </submittedName>
</protein>
<evidence type="ECO:0000313" key="7">
    <source>
        <dbReference type="Proteomes" id="UP000000271"/>
    </source>
</evidence>
<evidence type="ECO:0000256" key="1">
    <source>
        <dbReference type="ARBA" id="ARBA00022636"/>
    </source>
</evidence>
<organism evidence="6 7">
    <name type="scientific">Bacillus selenitireducens (strain ATCC 700615 / DSM 15326 / MLS10)</name>
    <dbReference type="NCBI Taxonomy" id="439292"/>
    <lineage>
        <taxon>Bacteria</taxon>
        <taxon>Bacillati</taxon>
        <taxon>Bacillota</taxon>
        <taxon>Bacilli</taxon>
        <taxon>Bacillales</taxon>
        <taxon>Bacillaceae</taxon>
        <taxon>Salisediminibacterium</taxon>
    </lineage>
</organism>
<accession>D6XVB5</accession>
<evidence type="ECO:0000256" key="3">
    <source>
        <dbReference type="ARBA" id="ARBA00023143"/>
    </source>
</evidence>
<evidence type="ECO:0000259" key="4">
    <source>
        <dbReference type="Pfam" id="PF07238"/>
    </source>
</evidence>
<dbReference type="RefSeq" id="WP_013173075.1">
    <property type="nucleotide sequence ID" value="NC_014219.1"/>
</dbReference>
<gene>
    <name evidence="6" type="ordered locus">Bsel_2149</name>
</gene>
<feature type="domain" description="Type III secretion system flagellar brake protein YcgR PilZN" evidence="5">
    <location>
        <begin position="3"/>
        <end position="91"/>
    </location>
</feature>
<reference evidence="6" key="1">
    <citation type="submission" date="2009-10" db="EMBL/GenBank/DDBJ databases">
        <title>Complete sequence of Bacillus selenitireducens MLS10.</title>
        <authorList>
            <consortium name="US DOE Joint Genome Institute"/>
            <person name="Lucas S."/>
            <person name="Copeland A."/>
            <person name="Lapidus A."/>
            <person name="Glavina del Rio T."/>
            <person name="Dalin E."/>
            <person name="Tice H."/>
            <person name="Bruce D."/>
            <person name="Goodwin L."/>
            <person name="Pitluck S."/>
            <person name="Sims D."/>
            <person name="Brettin T."/>
            <person name="Detter J.C."/>
            <person name="Han C."/>
            <person name="Larimer F."/>
            <person name="Land M."/>
            <person name="Hauser L."/>
            <person name="Kyrpides N."/>
            <person name="Ovchinnikova G."/>
            <person name="Stolz J."/>
        </authorList>
    </citation>
    <scope>NUCLEOTIDE SEQUENCE [LARGE SCALE GENOMIC DNA]</scope>
    <source>
        <strain evidence="6">MLS10</strain>
    </source>
</reference>
<proteinExistence type="predicted"/>
<dbReference type="Pfam" id="PF12945">
    <property type="entry name" value="PilZNR"/>
    <property type="match status" value="1"/>
</dbReference>
<sequence>MIKVGQTIHLELKVPDGEQKQRFKSKVLDYEKTFVYIDFPVNEENKKPSYFMEGTEFRVWFAGKDQAVYSFETQVLGKVDRGIPMLVLKDPGKDEYLRIQRREYVRVDTAVDVAVHPKREGLSPFTTVTLDISGGGAALVLQGNHKLKEKDELDLWISIPFRVGGIEYVQATAEVIRIIDGKTPIKCSCKFSDINEHDRQKVIRYAFEKQLERNRKERMR</sequence>
<dbReference type="Proteomes" id="UP000000271">
    <property type="component" value="Chromosome"/>
</dbReference>
<dbReference type="InterPro" id="IPR009875">
    <property type="entry name" value="PilZ_domain"/>
</dbReference>
<dbReference type="OrthoDB" id="1951449at2"/>
<keyword evidence="3" id="KW-0975">Bacterial flagellum</keyword>
<dbReference type="SUPFAM" id="SSF141371">
    <property type="entry name" value="PilZ domain-like"/>
    <property type="match status" value="2"/>
</dbReference>
<dbReference type="eggNOG" id="COG5581">
    <property type="taxonomic scope" value="Bacteria"/>
</dbReference>
<evidence type="ECO:0000313" key="6">
    <source>
        <dbReference type="EMBL" id="ADH99653.1"/>
    </source>
</evidence>
<evidence type="ECO:0000259" key="5">
    <source>
        <dbReference type="Pfam" id="PF12945"/>
    </source>
</evidence>
<dbReference type="HOGENOM" id="CLU_086342_2_1_9"/>
<dbReference type="GO" id="GO:0035438">
    <property type="term" value="F:cyclic-di-GMP binding"/>
    <property type="evidence" value="ECO:0007669"/>
    <property type="project" value="InterPro"/>
</dbReference>
<dbReference type="Gene3D" id="2.30.110.10">
    <property type="entry name" value="Electron Transport, Fmn-binding Protein, Chain A"/>
    <property type="match status" value="1"/>
</dbReference>
<name>D6XVB5_BACIE</name>
<feature type="domain" description="PilZ" evidence="4">
    <location>
        <begin position="100"/>
        <end position="207"/>
    </location>
</feature>
<dbReference type="Pfam" id="PF07238">
    <property type="entry name" value="PilZ"/>
    <property type="match status" value="1"/>
</dbReference>
<dbReference type="Gene3D" id="2.40.10.220">
    <property type="entry name" value="predicted glycosyltransferase like domains"/>
    <property type="match status" value="1"/>
</dbReference>
<dbReference type="InterPro" id="IPR009926">
    <property type="entry name" value="T3SS_YcgR_PilZN"/>
</dbReference>
<dbReference type="EMBL" id="CP001791">
    <property type="protein sequence ID" value="ADH99653.1"/>
    <property type="molecule type" value="Genomic_DNA"/>
</dbReference>
<dbReference type="AlphaFoldDB" id="D6XVB5"/>
<keyword evidence="7" id="KW-1185">Reference proteome</keyword>